<dbReference type="AlphaFoldDB" id="A0A0L8V4M7"/>
<feature type="domain" description="HTH tetR-type" evidence="3">
    <location>
        <begin position="2"/>
        <end position="62"/>
    </location>
</feature>
<dbReference type="InterPro" id="IPR001647">
    <property type="entry name" value="HTH_TetR"/>
</dbReference>
<name>A0A0L8V4M7_9BACT</name>
<evidence type="ECO:0000313" key="5">
    <source>
        <dbReference type="Proteomes" id="UP000036958"/>
    </source>
</evidence>
<dbReference type="PROSITE" id="PS50977">
    <property type="entry name" value="HTH_TETR_2"/>
    <property type="match status" value="1"/>
</dbReference>
<dbReference type="EMBL" id="LGIA01000187">
    <property type="protein sequence ID" value="KOH43450.1"/>
    <property type="molecule type" value="Genomic_DNA"/>
</dbReference>
<protein>
    <recommendedName>
        <fullName evidence="3">HTH tetR-type domain-containing protein</fullName>
    </recommendedName>
</protein>
<sequence length="187" mass="21590">MNEKRQQILEAALKLFVTNGFHATPTTKIAQTAGVATGTLFHHFKTKEELINTLYLETKDVLIQSLSSQVDQQETIKGKLRQVFFNAIRWAVNHPEHQQFYDQFSNSPFISNITRELGHQRFQFIYDLLKQGQENDMLKPIPIDLLFEAIQGTLNGITKYLMDHPDKITDEQCLESAFALYWDTLKG</sequence>
<dbReference type="RefSeq" id="WP_053186585.1">
    <property type="nucleotide sequence ID" value="NZ_LGIA01000187.1"/>
</dbReference>
<feature type="DNA-binding region" description="H-T-H motif" evidence="2">
    <location>
        <begin position="25"/>
        <end position="44"/>
    </location>
</feature>
<dbReference type="Proteomes" id="UP000036958">
    <property type="component" value="Unassembled WGS sequence"/>
</dbReference>
<dbReference type="Pfam" id="PF00440">
    <property type="entry name" value="TetR_N"/>
    <property type="match status" value="1"/>
</dbReference>
<gene>
    <name evidence="4" type="ORF">NC99_37290</name>
</gene>
<dbReference type="PANTHER" id="PTHR30055:SF222">
    <property type="entry name" value="REGULATORY PROTEIN"/>
    <property type="match status" value="1"/>
</dbReference>
<keyword evidence="5" id="KW-1185">Reference proteome</keyword>
<organism evidence="4 5">
    <name type="scientific">Sunxiuqinia dokdonensis</name>
    <dbReference type="NCBI Taxonomy" id="1409788"/>
    <lineage>
        <taxon>Bacteria</taxon>
        <taxon>Pseudomonadati</taxon>
        <taxon>Bacteroidota</taxon>
        <taxon>Bacteroidia</taxon>
        <taxon>Marinilabiliales</taxon>
        <taxon>Prolixibacteraceae</taxon>
        <taxon>Sunxiuqinia</taxon>
    </lineage>
</organism>
<comment type="caution">
    <text evidence="4">The sequence shown here is derived from an EMBL/GenBank/DDBJ whole genome shotgun (WGS) entry which is preliminary data.</text>
</comment>
<dbReference type="PRINTS" id="PR00455">
    <property type="entry name" value="HTHTETR"/>
</dbReference>
<evidence type="ECO:0000256" key="2">
    <source>
        <dbReference type="PROSITE-ProRule" id="PRU00335"/>
    </source>
</evidence>
<dbReference type="InterPro" id="IPR036271">
    <property type="entry name" value="Tet_transcr_reg_TetR-rel_C_sf"/>
</dbReference>
<proteinExistence type="predicted"/>
<accession>A0A0L8V4M7</accession>
<evidence type="ECO:0000259" key="3">
    <source>
        <dbReference type="PROSITE" id="PS50977"/>
    </source>
</evidence>
<dbReference type="InterPro" id="IPR050109">
    <property type="entry name" value="HTH-type_TetR-like_transc_reg"/>
</dbReference>
<keyword evidence="1 2" id="KW-0238">DNA-binding</keyword>
<dbReference type="InterPro" id="IPR009057">
    <property type="entry name" value="Homeodomain-like_sf"/>
</dbReference>
<dbReference type="STRING" id="1409788.NC99_37290"/>
<dbReference type="SUPFAM" id="SSF48498">
    <property type="entry name" value="Tetracyclin repressor-like, C-terminal domain"/>
    <property type="match status" value="1"/>
</dbReference>
<reference evidence="5" key="1">
    <citation type="submission" date="2015-07" db="EMBL/GenBank/DDBJ databases">
        <title>Genome sequencing of Sunxiuqinia dokdonensis strain SK.</title>
        <authorList>
            <person name="Ahn S."/>
            <person name="Kim B.-C."/>
        </authorList>
    </citation>
    <scope>NUCLEOTIDE SEQUENCE [LARGE SCALE GENOMIC DNA]</scope>
    <source>
        <strain evidence="5">SK</strain>
    </source>
</reference>
<dbReference type="PANTHER" id="PTHR30055">
    <property type="entry name" value="HTH-TYPE TRANSCRIPTIONAL REGULATOR RUTR"/>
    <property type="match status" value="1"/>
</dbReference>
<dbReference type="GO" id="GO:0003677">
    <property type="term" value="F:DNA binding"/>
    <property type="evidence" value="ECO:0007669"/>
    <property type="project" value="UniProtKB-UniRule"/>
</dbReference>
<dbReference type="OrthoDB" id="6430772at2"/>
<evidence type="ECO:0000256" key="1">
    <source>
        <dbReference type="ARBA" id="ARBA00023125"/>
    </source>
</evidence>
<dbReference type="PATRIC" id="fig|1409788.3.peg.3815"/>
<dbReference type="Gene3D" id="1.10.357.10">
    <property type="entry name" value="Tetracycline Repressor, domain 2"/>
    <property type="match status" value="1"/>
</dbReference>
<evidence type="ECO:0000313" key="4">
    <source>
        <dbReference type="EMBL" id="KOH43450.1"/>
    </source>
</evidence>
<dbReference type="SUPFAM" id="SSF46689">
    <property type="entry name" value="Homeodomain-like"/>
    <property type="match status" value="1"/>
</dbReference>